<evidence type="ECO:0000313" key="8">
    <source>
        <dbReference type="EMBL" id="ADD37994.1"/>
    </source>
</evidence>
<dbReference type="GO" id="GO:0005794">
    <property type="term" value="C:Golgi apparatus"/>
    <property type="evidence" value="ECO:0007669"/>
    <property type="project" value="TreeGrafter"/>
</dbReference>
<dbReference type="PANTHER" id="PTHR10926:SF0">
    <property type="entry name" value="CDC50, ISOFORM A"/>
    <property type="match status" value="1"/>
</dbReference>
<dbReference type="AlphaFoldDB" id="D3PHF8"/>
<keyword evidence="3 7" id="KW-0812">Transmembrane</keyword>
<evidence type="ECO:0000256" key="3">
    <source>
        <dbReference type="ARBA" id="ARBA00022692"/>
    </source>
</evidence>
<gene>
    <name evidence="8" type="primary">CC50B</name>
</gene>
<evidence type="ECO:0000256" key="5">
    <source>
        <dbReference type="ARBA" id="ARBA00023136"/>
    </source>
</evidence>
<protein>
    <submittedName>
        <fullName evidence="8">Cell cycle control protein 50B</fullName>
    </submittedName>
</protein>
<dbReference type="GO" id="GO:0005783">
    <property type="term" value="C:endoplasmic reticulum"/>
    <property type="evidence" value="ECO:0007669"/>
    <property type="project" value="TreeGrafter"/>
</dbReference>
<dbReference type="Pfam" id="PF03381">
    <property type="entry name" value="CDC50"/>
    <property type="match status" value="1"/>
</dbReference>
<accession>D3PHF8</accession>
<evidence type="ECO:0000256" key="4">
    <source>
        <dbReference type="ARBA" id="ARBA00022989"/>
    </source>
</evidence>
<feature type="transmembrane region" description="Helical" evidence="7">
    <location>
        <begin position="37"/>
        <end position="61"/>
    </location>
</feature>
<feature type="transmembrane region" description="Helical" evidence="7">
    <location>
        <begin position="278"/>
        <end position="300"/>
    </location>
</feature>
<dbReference type="PANTHER" id="PTHR10926">
    <property type="entry name" value="CELL CYCLE CONTROL PROTEIN 50"/>
    <property type="match status" value="1"/>
</dbReference>
<reference evidence="8" key="1">
    <citation type="submission" date="2010-03" db="EMBL/GenBank/DDBJ databases">
        <title>Atlantic Lepeophtheirus salmonis ESTs and full-length cDNAs.</title>
        <authorList>
            <person name="Yasuike M."/>
            <person name="von Schalburg K."/>
            <person name="Cooper G."/>
            <person name="Leong J."/>
            <person name="Nilsen F."/>
            <person name="Jones S.R.M."/>
            <person name="Koop B.F."/>
        </authorList>
    </citation>
    <scope>NUCLEOTIDE SEQUENCE</scope>
    <source>
        <strain evidence="8">Atlantic form</strain>
        <tissue evidence="8">Mixed tissue</tissue>
    </source>
</reference>
<dbReference type="EMBL" id="BT121064">
    <property type="protein sequence ID" value="ADD37994.1"/>
    <property type="molecule type" value="mRNA"/>
</dbReference>
<evidence type="ECO:0000256" key="6">
    <source>
        <dbReference type="PIRNR" id="PIRNR015840"/>
    </source>
</evidence>
<dbReference type="OrthoDB" id="340608at2759"/>
<evidence type="ECO:0000256" key="2">
    <source>
        <dbReference type="ARBA" id="ARBA00009457"/>
    </source>
</evidence>
<dbReference type="PIRSF" id="PIRSF015840">
    <property type="entry name" value="DUF284_TM_euk"/>
    <property type="match status" value="1"/>
</dbReference>
<dbReference type="GO" id="GO:0005886">
    <property type="term" value="C:plasma membrane"/>
    <property type="evidence" value="ECO:0007669"/>
    <property type="project" value="TreeGrafter"/>
</dbReference>
<proteinExistence type="evidence at transcript level"/>
<comment type="similarity">
    <text evidence="2 6">Belongs to the CDC50/LEM3 family.</text>
</comment>
<sequence>MNISSMKQDINARHKIFNSAFHQQTLPTWQPTFKANIACYIFCFTSLLFFILSAISSYSLLTQFEVIYPYCENQTNSKCSIYVNIPPDWSGKTFLYYKIDGMYQNYRSFVSSISHKQLAGKSVEDVSECGEYGKINDKIVIPCGAYPGSLFNDEFEMIEKNKSKDLLVRSDIAWESDVSRKFGILDKKYANEGVKPDKWEKSELERVPGAWRKDEDLMVWLRPSMTSNFRKLYAKLGNLSPGNYIIKVKNKFNVDLFGGSKSIVLATTGSMGGYNPTFPIILGIGGFIYVILAVIMHLIATGRIKSKINSVQNECWQNRVAQIDQDSLHQRLLQTNQV</sequence>
<dbReference type="InterPro" id="IPR005045">
    <property type="entry name" value="CDC50/LEM3_fam"/>
</dbReference>
<name>D3PHF8_LEPSM</name>
<evidence type="ECO:0000256" key="7">
    <source>
        <dbReference type="SAM" id="Phobius"/>
    </source>
</evidence>
<organism evidence="8">
    <name type="scientific">Lepeophtheirus salmonis</name>
    <name type="common">Salmon louse</name>
    <name type="synonym">Caligus salmonis</name>
    <dbReference type="NCBI Taxonomy" id="72036"/>
    <lineage>
        <taxon>Eukaryota</taxon>
        <taxon>Metazoa</taxon>
        <taxon>Ecdysozoa</taxon>
        <taxon>Arthropoda</taxon>
        <taxon>Crustacea</taxon>
        <taxon>Multicrustacea</taxon>
        <taxon>Hexanauplia</taxon>
        <taxon>Copepoda</taxon>
        <taxon>Siphonostomatoida</taxon>
        <taxon>Caligidae</taxon>
        <taxon>Lepeophtheirus</taxon>
    </lineage>
</organism>
<evidence type="ECO:0000256" key="1">
    <source>
        <dbReference type="ARBA" id="ARBA00004141"/>
    </source>
</evidence>
<keyword evidence="5 6" id="KW-0472">Membrane</keyword>
<keyword evidence="4 7" id="KW-1133">Transmembrane helix</keyword>
<comment type="subcellular location">
    <subcellularLocation>
        <location evidence="1">Membrane</location>
        <topology evidence="1">Multi-pass membrane protein</topology>
    </subcellularLocation>
</comment>